<reference evidence="1 2" key="1">
    <citation type="submission" date="2016-10" db="EMBL/GenBank/DDBJ databases">
        <authorList>
            <person name="de Groot N.N."/>
        </authorList>
    </citation>
    <scope>NUCLEOTIDE SEQUENCE [LARGE SCALE GENOMIC DNA]</scope>
    <source>
        <strain evidence="1 2">DSM 22007</strain>
    </source>
</reference>
<dbReference type="EMBL" id="FOEP01000009">
    <property type="protein sequence ID" value="SEQ58879.1"/>
    <property type="molecule type" value="Genomic_DNA"/>
</dbReference>
<dbReference type="OrthoDB" id="8114072at2"/>
<keyword evidence="2" id="KW-1185">Reference proteome</keyword>
<dbReference type="SUPFAM" id="SSF54637">
    <property type="entry name" value="Thioesterase/thiol ester dehydrase-isomerase"/>
    <property type="match status" value="1"/>
</dbReference>
<dbReference type="STRING" id="657014.SAMN04488092_10924"/>
<dbReference type="RefSeq" id="WP_090270204.1">
    <property type="nucleotide sequence ID" value="NZ_FOEP01000009.1"/>
</dbReference>
<protein>
    <submittedName>
        <fullName evidence="1">Uncharacterized protein</fullName>
    </submittedName>
</protein>
<organism evidence="1 2">
    <name type="scientific">Thalassovita taeanensis</name>
    <dbReference type="NCBI Taxonomy" id="657014"/>
    <lineage>
        <taxon>Bacteria</taxon>
        <taxon>Pseudomonadati</taxon>
        <taxon>Pseudomonadota</taxon>
        <taxon>Alphaproteobacteria</taxon>
        <taxon>Rhodobacterales</taxon>
        <taxon>Roseobacteraceae</taxon>
        <taxon>Thalassovita</taxon>
    </lineage>
</organism>
<name>A0A1H9H929_9RHOB</name>
<evidence type="ECO:0000313" key="2">
    <source>
        <dbReference type="Proteomes" id="UP000198634"/>
    </source>
</evidence>
<proteinExistence type="predicted"/>
<accession>A0A1H9H929</accession>
<evidence type="ECO:0000313" key="1">
    <source>
        <dbReference type="EMBL" id="SEQ58879.1"/>
    </source>
</evidence>
<dbReference type="Proteomes" id="UP000198634">
    <property type="component" value="Unassembled WGS sequence"/>
</dbReference>
<gene>
    <name evidence="1" type="ORF">SAMN04488092_10924</name>
</gene>
<dbReference type="InterPro" id="IPR029069">
    <property type="entry name" value="HotDog_dom_sf"/>
</dbReference>
<dbReference type="AlphaFoldDB" id="A0A1H9H929"/>
<sequence>MTASDPNAVWTFNDFEIGTSLGTIEIELSQHRGALWQDVYGPREANPEEAPLGLLVAIMMDGYVKAIQPRPPGNIHAMQSLNFSGFMPQYGDMLSLDFSIGSKELKRERRWVDFDVTVRAGDRVAMTGKIRSIWAA</sequence>